<dbReference type="InterPro" id="IPR050351">
    <property type="entry name" value="BphY/WalK/GraS-like"/>
</dbReference>
<dbReference type="Pfam" id="PF00512">
    <property type="entry name" value="HisKA"/>
    <property type="match status" value="1"/>
</dbReference>
<keyword evidence="7" id="KW-0472">Membrane</keyword>
<dbReference type="InterPro" id="IPR005467">
    <property type="entry name" value="His_kinase_dom"/>
</dbReference>
<dbReference type="Gene3D" id="1.10.287.130">
    <property type="match status" value="1"/>
</dbReference>
<organism evidence="9">
    <name type="scientific">bioreactor metagenome</name>
    <dbReference type="NCBI Taxonomy" id="1076179"/>
    <lineage>
        <taxon>unclassified sequences</taxon>
        <taxon>metagenomes</taxon>
        <taxon>ecological metagenomes</taxon>
    </lineage>
</organism>
<dbReference type="PANTHER" id="PTHR45453">
    <property type="entry name" value="PHOSPHATE REGULON SENSOR PROTEIN PHOR"/>
    <property type="match status" value="1"/>
</dbReference>
<dbReference type="PROSITE" id="PS50109">
    <property type="entry name" value="HIS_KIN"/>
    <property type="match status" value="1"/>
</dbReference>
<dbReference type="Pfam" id="PF02518">
    <property type="entry name" value="HATPase_c"/>
    <property type="match status" value="1"/>
</dbReference>
<dbReference type="CDD" id="cd00082">
    <property type="entry name" value="HisKA"/>
    <property type="match status" value="1"/>
</dbReference>
<evidence type="ECO:0000256" key="5">
    <source>
        <dbReference type="ARBA" id="ARBA00022777"/>
    </source>
</evidence>
<dbReference type="GO" id="GO:0000155">
    <property type="term" value="F:phosphorelay sensor kinase activity"/>
    <property type="evidence" value="ECO:0007669"/>
    <property type="project" value="InterPro"/>
</dbReference>
<feature type="domain" description="Histidine kinase" evidence="8">
    <location>
        <begin position="8"/>
        <end position="224"/>
    </location>
</feature>
<sequence length="227" mass="25434">MRKDFIINVSHELKTPLAIISGYAEGLKVNISDKQEDKDFYCSVILEESERMNKLVGQLLALAKIEAGNVLPEFEVFNFKEFLSGVTSKIAILTTNKKINLQTKVDNCEVNADLDMCEQVLMNLLSNAVHHTKESGIITVTSQVRPDNKLRVFVYNSGEQIPEEEQEKIWTSFYKVDKARTRAYGGTGIGLSVVKVIMEAHGNSYGVTNKPNGVEFYFDLDLKGESC</sequence>
<dbReference type="SMART" id="SM00388">
    <property type="entry name" value="HisKA"/>
    <property type="match status" value="1"/>
</dbReference>
<evidence type="ECO:0000256" key="7">
    <source>
        <dbReference type="ARBA" id="ARBA00023136"/>
    </source>
</evidence>
<dbReference type="SUPFAM" id="SSF47384">
    <property type="entry name" value="Homodimeric domain of signal transducing histidine kinase"/>
    <property type="match status" value="1"/>
</dbReference>
<keyword evidence="5 9" id="KW-0418">Kinase</keyword>
<comment type="caution">
    <text evidence="9">The sequence shown here is derived from an EMBL/GenBank/DDBJ whole genome shotgun (WGS) entry which is preliminary data.</text>
</comment>
<evidence type="ECO:0000256" key="4">
    <source>
        <dbReference type="ARBA" id="ARBA00022679"/>
    </source>
</evidence>
<dbReference type="FunFam" id="1.10.287.130:FF:000001">
    <property type="entry name" value="Two-component sensor histidine kinase"/>
    <property type="match status" value="1"/>
</dbReference>
<keyword evidence="6" id="KW-0902">Two-component regulatory system</keyword>
<evidence type="ECO:0000256" key="6">
    <source>
        <dbReference type="ARBA" id="ARBA00023012"/>
    </source>
</evidence>
<dbReference type="GO" id="GO:0016036">
    <property type="term" value="P:cellular response to phosphate starvation"/>
    <property type="evidence" value="ECO:0007669"/>
    <property type="project" value="TreeGrafter"/>
</dbReference>
<dbReference type="InterPro" id="IPR036097">
    <property type="entry name" value="HisK_dim/P_sf"/>
</dbReference>
<dbReference type="FunFam" id="3.30.565.10:FF:000006">
    <property type="entry name" value="Sensor histidine kinase WalK"/>
    <property type="match status" value="1"/>
</dbReference>
<dbReference type="InterPro" id="IPR003661">
    <property type="entry name" value="HisK_dim/P_dom"/>
</dbReference>
<dbReference type="Gene3D" id="3.30.565.10">
    <property type="entry name" value="Histidine kinase-like ATPase, C-terminal domain"/>
    <property type="match status" value="1"/>
</dbReference>
<accession>A0A645GVD0</accession>
<evidence type="ECO:0000313" key="9">
    <source>
        <dbReference type="EMBL" id="MPN27994.1"/>
    </source>
</evidence>
<evidence type="ECO:0000256" key="1">
    <source>
        <dbReference type="ARBA" id="ARBA00000085"/>
    </source>
</evidence>
<dbReference type="AlphaFoldDB" id="A0A645GVD0"/>
<dbReference type="PANTHER" id="PTHR45453:SF1">
    <property type="entry name" value="PHOSPHATE REGULON SENSOR PROTEIN PHOR"/>
    <property type="match status" value="1"/>
</dbReference>
<dbReference type="InterPro" id="IPR004358">
    <property type="entry name" value="Sig_transdc_His_kin-like_C"/>
</dbReference>
<dbReference type="InterPro" id="IPR003594">
    <property type="entry name" value="HATPase_dom"/>
</dbReference>
<dbReference type="InterPro" id="IPR036890">
    <property type="entry name" value="HATPase_C_sf"/>
</dbReference>
<proteinExistence type="predicted"/>
<dbReference type="GO" id="GO:0004721">
    <property type="term" value="F:phosphoprotein phosphatase activity"/>
    <property type="evidence" value="ECO:0007669"/>
    <property type="project" value="TreeGrafter"/>
</dbReference>
<evidence type="ECO:0000256" key="2">
    <source>
        <dbReference type="ARBA" id="ARBA00012438"/>
    </source>
</evidence>
<keyword evidence="4 9" id="KW-0808">Transferase</keyword>
<gene>
    <name evidence="9" type="primary">resE_42</name>
    <name evidence="9" type="ORF">SDC9_175428</name>
</gene>
<evidence type="ECO:0000256" key="3">
    <source>
        <dbReference type="ARBA" id="ARBA00022553"/>
    </source>
</evidence>
<dbReference type="EC" id="2.7.13.3" evidence="2"/>
<dbReference type="SMART" id="SM00387">
    <property type="entry name" value="HATPase_c"/>
    <property type="match status" value="1"/>
</dbReference>
<evidence type="ECO:0000259" key="8">
    <source>
        <dbReference type="PROSITE" id="PS50109"/>
    </source>
</evidence>
<dbReference type="GO" id="GO:0005886">
    <property type="term" value="C:plasma membrane"/>
    <property type="evidence" value="ECO:0007669"/>
    <property type="project" value="TreeGrafter"/>
</dbReference>
<comment type="catalytic activity">
    <reaction evidence="1">
        <text>ATP + protein L-histidine = ADP + protein N-phospho-L-histidine.</text>
        <dbReference type="EC" id="2.7.13.3"/>
    </reaction>
</comment>
<keyword evidence="3" id="KW-0597">Phosphoprotein</keyword>
<dbReference type="PRINTS" id="PR00344">
    <property type="entry name" value="BCTRLSENSOR"/>
</dbReference>
<dbReference type="EMBL" id="VSSQ01078089">
    <property type="protein sequence ID" value="MPN27994.1"/>
    <property type="molecule type" value="Genomic_DNA"/>
</dbReference>
<reference evidence="9" key="1">
    <citation type="submission" date="2019-08" db="EMBL/GenBank/DDBJ databases">
        <authorList>
            <person name="Kucharzyk K."/>
            <person name="Murdoch R.W."/>
            <person name="Higgins S."/>
            <person name="Loffler F."/>
        </authorList>
    </citation>
    <scope>NUCLEOTIDE SEQUENCE</scope>
</reference>
<name>A0A645GVD0_9ZZZZ</name>
<protein>
    <recommendedName>
        <fullName evidence="2">histidine kinase</fullName>
        <ecNumber evidence="2">2.7.13.3</ecNumber>
    </recommendedName>
</protein>
<dbReference type="SUPFAM" id="SSF55874">
    <property type="entry name" value="ATPase domain of HSP90 chaperone/DNA topoisomerase II/histidine kinase"/>
    <property type="match status" value="1"/>
</dbReference>